<evidence type="ECO:0000313" key="17">
    <source>
        <dbReference type="EMBL" id="ARU58582.1"/>
    </source>
</evidence>
<dbReference type="GO" id="GO:0016042">
    <property type="term" value="P:lipid catabolic process"/>
    <property type="evidence" value="ECO:0007669"/>
    <property type="project" value="UniProtKB-KW"/>
</dbReference>
<dbReference type="KEGG" id="ome:OLMES_4586"/>
<evidence type="ECO:0000256" key="15">
    <source>
        <dbReference type="ARBA" id="ARBA00033028"/>
    </source>
</evidence>
<evidence type="ECO:0000256" key="10">
    <source>
        <dbReference type="ARBA" id="ARBA00023098"/>
    </source>
</evidence>
<keyword evidence="11" id="KW-0472">Membrane</keyword>
<feature type="region of interest" description="Disordered" evidence="16">
    <location>
        <begin position="32"/>
        <end position="82"/>
    </location>
</feature>
<evidence type="ECO:0000256" key="16">
    <source>
        <dbReference type="SAM" id="MobiDB-lite"/>
    </source>
</evidence>
<keyword evidence="8" id="KW-0442">Lipid degradation</keyword>
<evidence type="ECO:0000256" key="8">
    <source>
        <dbReference type="ARBA" id="ARBA00022963"/>
    </source>
</evidence>
<evidence type="ECO:0000256" key="14">
    <source>
        <dbReference type="ARBA" id="ARBA00031542"/>
    </source>
</evidence>
<dbReference type="AlphaFoldDB" id="A0A1Y0IDI1"/>
<evidence type="ECO:0000256" key="6">
    <source>
        <dbReference type="ARBA" id="ARBA00022519"/>
    </source>
</evidence>
<evidence type="ECO:0000256" key="2">
    <source>
        <dbReference type="ARBA" id="ARBA00004383"/>
    </source>
</evidence>
<dbReference type="GO" id="GO:0051082">
    <property type="term" value="F:unfolded protein binding"/>
    <property type="evidence" value="ECO:0007669"/>
    <property type="project" value="InterPro"/>
</dbReference>
<protein>
    <recommendedName>
        <fullName evidence="4">Lipase chaperone</fullName>
    </recommendedName>
    <alternativeName>
        <fullName evidence="15">Lipase foldase</fullName>
    </alternativeName>
    <alternativeName>
        <fullName evidence="13">Lipase helper protein</fullName>
    </alternativeName>
    <alternativeName>
        <fullName evidence="14">Lipase modulator</fullName>
    </alternativeName>
</protein>
<evidence type="ECO:0000256" key="9">
    <source>
        <dbReference type="ARBA" id="ARBA00022989"/>
    </source>
</evidence>
<keyword evidence="7" id="KW-0812">Transmembrane</keyword>
<dbReference type="Proteomes" id="UP000196027">
    <property type="component" value="Chromosome"/>
</dbReference>
<accession>A0A1Y0IDI1</accession>
<evidence type="ECO:0000256" key="11">
    <source>
        <dbReference type="ARBA" id="ARBA00023136"/>
    </source>
</evidence>
<evidence type="ECO:0000256" key="1">
    <source>
        <dbReference type="ARBA" id="ARBA00003280"/>
    </source>
</evidence>
<keyword evidence="5" id="KW-1003">Cell membrane</keyword>
<dbReference type="EMBL" id="CP021425">
    <property type="protein sequence ID" value="ARU58582.1"/>
    <property type="molecule type" value="Genomic_DNA"/>
</dbReference>
<dbReference type="RefSeq" id="WP_087463344.1">
    <property type="nucleotide sequence ID" value="NZ_CP021425.1"/>
</dbReference>
<dbReference type="OrthoDB" id="7025807at2"/>
<evidence type="ECO:0000313" key="18">
    <source>
        <dbReference type="Proteomes" id="UP000196027"/>
    </source>
</evidence>
<keyword evidence="12" id="KW-0143">Chaperone</keyword>
<evidence type="ECO:0000256" key="3">
    <source>
        <dbReference type="ARBA" id="ARBA00010358"/>
    </source>
</evidence>
<gene>
    <name evidence="17" type="ORF">OLMES_4586</name>
</gene>
<organism evidence="17 18">
    <name type="scientific">Oleiphilus messinensis</name>
    <dbReference type="NCBI Taxonomy" id="141451"/>
    <lineage>
        <taxon>Bacteria</taxon>
        <taxon>Pseudomonadati</taxon>
        <taxon>Pseudomonadota</taxon>
        <taxon>Gammaproteobacteria</taxon>
        <taxon>Oceanospirillales</taxon>
        <taxon>Oleiphilaceae</taxon>
        <taxon>Oleiphilus</taxon>
    </lineage>
</organism>
<keyword evidence="6" id="KW-0997">Cell inner membrane</keyword>
<sequence length="363" mass="39852">MKARIGSALLIVFFGVTGTYLVLSSTHSSRNNLQAETPTVWPPEVSTSDRDNLSALPAETRPEPASNPTPDQPLAGTGIAMPDSLRGTDVDGGLRVDPAGNLIVDKSVKRLFDYFLGTVGEWSVADIRNNLQALVDQTLVEPARTQALDLLDNYLQLKKAIHEYEQQVGETDLLSLQPHQLASMGDRLQYLEDLRRSYLGDSAANAFYSDAEAVDRFTLTKLNVLNNPELSETEKRAIVAQAEADLPVGVKAVRAKNHLHEKLAEAEAELHSSGAGPQQIQSLREDVLGVESAKALAQVEHNQAAFRKKLAEYRRVKAQILDSPLGSIEQEQELHRIRESLFSGKDLSRVEAMERVAVANTRS</sequence>
<evidence type="ECO:0000256" key="4">
    <source>
        <dbReference type="ARBA" id="ARBA00019692"/>
    </source>
</evidence>
<keyword evidence="9" id="KW-1133">Transmembrane helix</keyword>
<comment type="subcellular location">
    <subcellularLocation>
        <location evidence="2">Cell inner membrane</location>
        <topology evidence="2">Single-pass membrane protein</topology>
        <orientation evidence="2">Periplasmic side</orientation>
    </subcellularLocation>
</comment>
<comment type="similarity">
    <text evidence="3">Belongs to the lipase chaperone family.</text>
</comment>
<reference evidence="17 18" key="1">
    <citation type="submission" date="2017-05" db="EMBL/GenBank/DDBJ databases">
        <title>Genomic insights into alkan degradation activity of Oleiphilus messinensis.</title>
        <authorList>
            <person name="Kozyavkin S.A."/>
            <person name="Slesarev A.I."/>
            <person name="Golyshin P.N."/>
            <person name="Korzhenkov A."/>
            <person name="Golyshina O.N."/>
            <person name="Toshchakov S.V."/>
        </authorList>
    </citation>
    <scope>NUCLEOTIDE SEQUENCE [LARGE SCALE GENOMIC DNA]</scope>
    <source>
        <strain evidence="17 18">ME102</strain>
    </source>
</reference>
<dbReference type="GO" id="GO:0005886">
    <property type="term" value="C:plasma membrane"/>
    <property type="evidence" value="ECO:0007669"/>
    <property type="project" value="UniProtKB-SubCell"/>
</dbReference>
<evidence type="ECO:0000256" key="7">
    <source>
        <dbReference type="ARBA" id="ARBA00022692"/>
    </source>
</evidence>
<keyword evidence="18" id="KW-1185">Reference proteome</keyword>
<dbReference type="SUPFAM" id="SSF158855">
    <property type="entry name" value="Lipase chaperone-like"/>
    <property type="match status" value="1"/>
</dbReference>
<keyword evidence="10" id="KW-0443">Lipid metabolism</keyword>
<proteinExistence type="inferred from homology"/>
<name>A0A1Y0IDI1_9GAMM</name>
<evidence type="ECO:0000256" key="13">
    <source>
        <dbReference type="ARBA" id="ARBA00030948"/>
    </source>
</evidence>
<dbReference type="GO" id="GO:0006457">
    <property type="term" value="P:protein folding"/>
    <property type="evidence" value="ECO:0007669"/>
    <property type="project" value="InterPro"/>
</dbReference>
<dbReference type="Pfam" id="PF03280">
    <property type="entry name" value="Lipase_chap"/>
    <property type="match status" value="1"/>
</dbReference>
<evidence type="ECO:0000256" key="12">
    <source>
        <dbReference type="ARBA" id="ARBA00023186"/>
    </source>
</evidence>
<dbReference type="InterPro" id="IPR004961">
    <property type="entry name" value="Lipase_chaperone"/>
</dbReference>
<evidence type="ECO:0000256" key="5">
    <source>
        <dbReference type="ARBA" id="ARBA00022475"/>
    </source>
</evidence>
<comment type="function">
    <text evidence="1">May be involved in the folding of the extracellular lipase during its passage through the periplasm.</text>
</comment>